<dbReference type="SUPFAM" id="SSF55174">
    <property type="entry name" value="Alpha-L RNA-binding motif"/>
    <property type="match status" value="1"/>
</dbReference>
<dbReference type="RefSeq" id="WP_338736768.1">
    <property type="nucleotide sequence ID" value="NZ_CP146612.1"/>
</dbReference>
<dbReference type="InterPro" id="IPR006225">
    <property type="entry name" value="PsdUridine_synth_RluC/D"/>
</dbReference>
<gene>
    <name evidence="7" type="ORF">V8247_05140</name>
</gene>
<evidence type="ECO:0000256" key="5">
    <source>
        <dbReference type="RuleBase" id="RU362028"/>
    </source>
</evidence>
<dbReference type="CDD" id="cd00165">
    <property type="entry name" value="S4"/>
    <property type="match status" value="1"/>
</dbReference>
<dbReference type="InterPro" id="IPR020103">
    <property type="entry name" value="PsdUridine_synth_cat_dom_sf"/>
</dbReference>
<dbReference type="InterPro" id="IPR006224">
    <property type="entry name" value="PsdUridine_synth_RluA-like_CS"/>
</dbReference>
<name>A0ABZ2J152_9CHLR</name>
<dbReference type="InterPro" id="IPR036986">
    <property type="entry name" value="S4_RNA-bd_sf"/>
</dbReference>
<reference evidence="7 8" key="1">
    <citation type="submission" date="2024-03" db="EMBL/GenBank/DDBJ databases">
        <title>A Dehalogenimonas Isolated from Estuarine Sediments Dihaloeliminates Chlorinated Alkanes.</title>
        <authorList>
            <person name="Yang Y."/>
            <person name="Wang H."/>
        </authorList>
    </citation>
    <scope>NUCLEOTIDE SEQUENCE [LARGE SCALE GENOMIC DNA]</scope>
    <source>
        <strain evidence="7 8">W</strain>
    </source>
</reference>
<dbReference type="CDD" id="cd02869">
    <property type="entry name" value="PseudoU_synth_RluA_like"/>
    <property type="match status" value="1"/>
</dbReference>
<dbReference type="Proteomes" id="UP001375370">
    <property type="component" value="Chromosome"/>
</dbReference>
<evidence type="ECO:0000256" key="4">
    <source>
        <dbReference type="PROSITE-ProRule" id="PRU00182"/>
    </source>
</evidence>
<evidence type="ECO:0000256" key="3">
    <source>
        <dbReference type="ARBA" id="ARBA00023235"/>
    </source>
</evidence>
<comment type="similarity">
    <text evidence="2 5">Belongs to the pseudouridine synthase RluA family.</text>
</comment>
<sequence length="297" mass="32373">MTESQKLTADADGARLDKYLVGKVPDLSRAHIQELIREGRITVNGSPVKPSHPLKSGDLISLEIPPPLPIEAMAENIHVEVVYEDANLAVINKPAGLTTHPAPGHTSGTLLNALLARFPELVEAGGERPGIVHRLDKDTSGLMVVARSRQIQAALSEQFKLREVTKVYLALVKGNVEPAEGIIEASIGRAQVNRKKMAVTENGREARSQFKVVQRFKGHTLLEIRIFTGRTHQIRVHLAAIGYPVVGDTTYGVKSERFPRQFLHAHRLAFRHPVTGAAMTFSSDLPADLAVPLSGLT</sequence>
<comment type="function">
    <text evidence="5">Responsible for synthesis of pseudouridine from uracil.</text>
</comment>
<dbReference type="Pfam" id="PF01479">
    <property type="entry name" value="S4"/>
    <property type="match status" value="1"/>
</dbReference>
<organism evidence="7 8">
    <name type="scientific">Candidatus Dehalogenimonas loeffleri</name>
    <dbReference type="NCBI Taxonomy" id="3127115"/>
    <lineage>
        <taxon>Bacteria</taxon>
        <taxon>Bacillati</taxon>
        <taxon>Chloroflexota</taxon>
        <taxon>Dehalococcoidia</taxon>
        <taxon>Dehalococcoidales</taxon>
        <taxon>Dehalococcoidaceae</taxon>
        <taxon>Dehalogenimonas</taxon>
    </lineage>
</organism>
<feature type="domain" description="RNA-binding S4" evidence="6">
    <location>
        <begin position="14"/>
        <end position="71"/>
    </location>
</feature>
<dbReference type="Pfam" id="PF00849">
    <property type="entry name" value="PseudoU_synth_2"/>
    <property type="match status" value="1"/>
</dbReference>
<keyword evidence="8" id="KW-1185">Reference proteome</keyword>
<dbReference type="Gene3D" id="3.30.2350.10">
    <property type="entry name" value="Pseudouridine synthase"/>
    <property type="match status" value="1"/>
</dbReference>
<dbReference type="InterPro" id="IPR006145">
    <property type="entry name" value="PsdUridine_synth_RsuA/RluA"/>
</dbReference>
<dbReference type="EMBL" id="CP146612">
    <property type="protein sequence ID" value="WWX24655.1"/>
    <property type="molecule type" value="Genomic_DNA"/>
</dbReference>
<dbReference type="InterPro" id="IPR002942">
    <property type="entry name" value="S4_RNA-bd"/>
</dbReference>
<comment type="catalytic activity">
    <reaction evidence="1 5">
        <text>a uridine in RNA = a pseudouridine in RNA</text>
        <dbReference type="Rhea" id="RHEA:48348"/>
        <dbReference type="Rhea" id="RHEA-COMP:12068"/>
        <dbReference type="Rhea" id="RHEA-COMP:12069"/>
        <dbReference type="ChEBI" id="CHEBI:65314"/>
        <dbReference type="ChEBI" id="CHEBI:65315"/>
    </reaction>
</comment>
<proteinExistence type="inferred from homology"/>
<dbReference type="SUPFAM" id="SSF55120">
    <property type="entry name" value="Pseudouridine synthase"/>
    <property type="match status" value="1"/>
</dbReference>
<accession>A0ABZ2J152</accession>
<keyword evidence="3 5" id="KW-0413">Isomerase</keyword>
<dbReference type="InterPro" id="IPR050188">
    <property type="entry name" value="RluA_PseudoU_synthase"/>
</dbReference>
<protein>
    <recommendedName>
        <fullName evidence="5">Pseudouridine synthase</fullName>
        <ecNumber evidence="5">5.4.99.-</ecNumber>
    </recommendedName>
</protein>
<dbReference type="Gene3D" id="3.10.290.10">
    <property type="entry name" value="RNA-binding S4 domain"/>
    <property type="match status" value="1"/>
</dbReference>
<dbReference type="GO" id="GO:0016853">
    <property type="term" value="F:isomerase activity"/>
    <property type="evidence" value="ECO:0007669"/>
    <property type="project" value="UniProtKB-KW"/>
</dbReference>
<dbReference type="EC" id="5.4.99.-" evidence="5"/>
<dbReference type="PANTHER" id="PTHR21600:SF44">
    <property type="entry name" value="RIBOSOMAL LARGE SUBUNIT PSEUDOURIDINE SYNTHASE D"/>
    <property type="match status" value="1"/>
</dbReference>
<evidence type="ECO:0000256" key="2">
    <source>
        <dbReference type="ARBA" id="ARBA00010876"/>
    </source>
</evidence>
<keyword evidence="4" id="KW-0694">RNA-binding</keyword>
<evidence type="ECO:0000256" key="1">
    <source>
        <dbReference type="ARBA" id="ARBA00000073"/>
    </source>
</evidence>
<dbReference type="PROSITE" id="PS01129">
    <property type="entry name" value="PSI_RLU"/>
    <property type="match status" value="1"/>
</dbReference>
<dbReference type="SMART" id="SM00363">
    <property type="entry name" value="S4"/>
    <property type="match status" value="1"/>
</dbReference>
<evidence type="ECO:0000313" key="7">
    <source>
        <dbReference type="EMBL" id="WWX24655.1"/>
    </source>
</evidence>
<dbReference type="PROSITE" id="PS50889">
    <property type="entry name" value="S4"/>
    <property type="match status" value="1"/>
</dbReference>
<evidence type="ECO:0000313" key="8">
    <source>
        <dbReference type="Proteomes" id="UP001375370"/>
    </source>
</evidence>
<evidence type="ECO:0000259" key="6">
    <source>
        <dbReference type="SMART" id="SM00363"/>
    </source>
</evidence>
<dbReference type="NCBIfam" id="TIGR00005">
    <property type="entry name" value="rluA_subfam"/>
    <property type="match status" value="1"/>
</dbReference>
<dbReference type="PANTHER" id="PTHR21600">
    <property type="entry name" value="MITOCHONDRIAL RNA PSEUDOURIDINE SYNTHASE"/>
    <property type="match status" value="1"/>
</dbReference>